<evidence type="ECO:0000256" key="2">
    <source>
        <dbReference type="SAM" id="Phobius"/>
    </source>
</evidence>
<dbReference type="Gene3D" id="1.20.120.1760">
    <property type="match status" value="1"/>
</dbReference>
<feature type="transmembrane region" description="Helical" evidence="2">
    <location>
        <begin position="238"/>
        <end position="260"/>
    </location>
</feature>
<accession>A0A5Q0H6E8</accession>
<evidence type="ECO:0000313" key="4">
    <source>
        <dbReference type="Proteomes" id="UP000325787"/>
    </source>
</evidence>
<evidence type="ECO:0000313" key="3">
    <source>
        <dbReference type="EMBL" id="QFZ21553.1"/>
    </source>
</evidence>
<dbReference type="KEGG" id="ssyi:EKG83_32895"/>
<feature type="region of interest" description="Disordered" evidence="1">
    <location>
        <begin position="1"/>
        <end position="22"/>
    </location>
</feature>
<dbReference type="Proteomes" id="UP000325787">
    <property type="component" value="Chromosome"/>
</dbReference>
<dbReference type="OrthoDB" id="5195266at2"/>
<feature type="transmembrane region" description="Helical" evidence="2">
    <location>
        <begin position="113"/>
        <end position="135"/>
    </location>
</feature>
<proteinExistence type="predicted"/>
<reference evidence="4" key="1">
    <citation type="journal article" date="2021" name="Curr. Microbiol.">
        <title>Complete genome of nocamycin-producing strain Saccharothrix syringae NRRL B-16468 reveals the biosynthetic potential for secondary metabolites.</title>
        <authorList>
            <person name="Mo X."/>
            <person name="Yang S."/>
        </authorList>
    </citation>
    <scope>NUCLEOTIDE SEQUENCE [LARGE SCALE GENOMIC DNA]</scope>
    <source>
        <strain evidence="4">ATCC 51364 / DSM 43886 / JCM 6844 / KCTC 9398 / NBRC 14523 / NRRL B-16468 / INA 2240</strain>
    </source>
</reference>
<keyword evidence="2" id="KW-0812">Transmembrane</keyword>
<keyword evidence="2" id="KW-1133">Transmembrane helix</keyword>
<keyword evidence="2" id="KW-0472">Membrane</keyword>
<dbReference type="GO" id="GO:0016020">
    <property type="term" value="C:membrane"/>
    <property type="evidence" value="ECO:0007669"/>
    <property type="project" value="InterPro"/>
</dbReference>
<dbReference type="GO" id="GO:0008654">
    <property type="term" value="P:phospholipid biosynthetic process"/>
    <property type="evidence" value="ECO:0007669"/>
    <property type="project" value="InterPro"/>
</dbReference>
<dbReference type="InterPro" id="IPR043130">
    <property type="entry name" value="CDP-OH_PTrfase_TM_dom"/>
</dbReference>
<feature type="transmembrane region" description="Helical" evidence="2">
    <location>
        <begin position="156"/>
        <end position="181"/>
    </location>
</feature>
<keyword evidence="3" id="KW-0808">Transferase</keyword>
<name>A0A5Q0H6E8_SACSY</name>
<sequence>MLRQSEPARYSPNSSKQMLPPPELAQVSHRVPTSLPTYRDPVDNLDGRGAVEGWSRLHGEDVSGSRLAVGWIRFVHLLARRLPGANPDVLSACGVVAAASAVGAAVLGGRWVLVAALLVVVSGVLDGLDGAVALRTGRARPLGAVVDAVADRLGDVCLVALLVLLDGPGWLGAAVGAAVFLHEYARARAQGVGMTGAGAVTVAERPTRVVVAAVACLSAGTWPAGAPWLGWEWGTTCLVLWAVLAAVGGVQLVAAIRRVLTPGR</sequence>
<keyword evidence="4" id="KW-1185">Reference proteome</keyword>
<dbReference type="GO" id="GO:0016780">
    <property type="term" value="F:phosphotransferase activity, for other substituted phosphate groups"/>
    <property type="evidence" value="ECO:0007669"/>
    <property type="project" value="InterPro"/>
</dbReference>
<evidence type="ECO:0000256" key="1">
    <source>
        <dbReference type="SAM" id="MobiDB-lite"/>
    </source>
</evidence>
<dbReference type="EMBL" id="CP034550">
    <property type="protein sequence ID" value="QFZ21553.1"/>
    <property type="molecule type" value="Genomic_DNA"/>
</dbReference>
<dbReference type="AlphaFoldDB" id="A0A5Q0H6E8"/>
<dbReference type="Pfam" id="PF01066">
    <property type="entry name" value="CDP-OH_P_transf"/>
    <property type="match status" value="1"/>
</dbReference>
<gene>
    <name evidence="3" type="ORF">EKG83_32895</name>
</gene>
<organism evidence="3 4">
    <name type="scientific">Saccharothrix syringae</name>
    <name type="common">Nocardiopsis syringae</name>
    <dbReference type="NCBI Taxonomy" id="103733"/>
    <lineage>
        <taxon>Bacteria</taxon>
        <taxon>Bacillati</taxon>
        <taxon>Actinomycetota</taxon>
        <taxon>Actinomycetes</taxon>
        <taxon>Pseudonocardiales</taxon>
        <taxon>Pseudonocardiaceae</taxon>
        <taxon>Saccharothrix</taxon>
    </lineage>
</organism>
<dbReference type="InterPro" id="IPR000462">
    <property type="entry name" value="CDP-OH_P_trans"/>
</dbReference>
<protein>
    <submittedName>
        <fullName evidence="3">CDP-alcohol phosphatidyltransferase family protein</fullName>
    </submittedName>
</protein>